<name>A0ACB9MR60_9MYRT</name>
<accession>A0ACB9MR60</accession>
<organism evidence="1 2">
    <name type="scientific">Melastoma candidum</name>
    <dbReference type="NCBI Taxonomy" id="119954"/>
    <lineage>
        <taxon>Eukaryota</taxon>
        <taxon>Viridiplantae</taxon>
        <taxon>Streptophyta</taxon>
        <taxon>Embryophyta</taxon>
        <taxon>Tracheophyta</taxon>
        <taxon>Spermatophyta</taxon>
        <taxon>Magnoliopsida</taxon>
        <taxon>eudicotyledons</taxon>
        <taxon>Gunneridae</taxon>
        <taxon>Pentapetalae</taxon>
        <taxon>rosids</taxon>
        <taxon>malvids</taxon>
        <taxon>Myrtales</taxon>
        <taxon>Melastomataceae</taxon>
        <taxon>Melastomatoideae</taxon>
        <taxon>Melastomateae</taxon>
        <taxon>Melastoma</taxon>
    </lineage>
</organism>
<comment type="caution">
    <text evidence="1">The sequence shown here is derived from an EMBL/GenBank/DDBJ whole genome shotgun (WGS) entry which is preliminary data.</text>
</comment>
<evidence type="ECO:0000313" key="1">
    <source>
        <dbReference type="EMBL" id="KAI4326624.1"/>
    </source>
</evidence>
<proteinExistence type="predicted"/>
<dbReference type="EMBL" id="CM042888">
    <property type="protein sequence ID" value="KAI4326624.1"/>
    <property type="molecule type" value="Genomic_DNA"/>
</dbReference>
<dbReference type="Proteomes" id="UP001057402">
    <property type="component" value="Chromosome 9"/>
</dbReference>
<keyword evidence="2" id="KW-1185">Reference proteome</keyword>
<protein>
    <submittedName>
        <fullName evidence="1">Uncharacterized protein</fullName>
    </submittedName>
</protein>
<sequence>MALKLHQLVLVLLALSHLVLSLAVPITRSENLLHRSTLARGMAVPRDGVMARPETGPIGNERMNLELEDYPGSGANHRHTPTPRNFESGCVDC</sequence>
<reference evidence="2" key="1">
    <citation type="journal article" date="2023" name="Front. Plant Sci.">
        <title>Chromosomal-level genome assembly of Melastoma candidum provides insights into trichome evolution.</title>
        <authorList>
            <person name="Zhong Y."/>
            <person name="Wu W."/>
            <person name="Sun C."/>
            <person name="Zou P."/>
            <person name="Liu Y."/>
            <person name="Dai S."/>
            <person name="Zhou R."/>
        </authorList>
    </citation>
    <scope>NUCLEOTIDE SEQUENCE [LARGE SCALE GENOMIC DNA]</scope>
</reference>
<gene>
    <name evidence="1" type="ORF">MLD38_031916</name>
</gene>
<evidence type="ECO:0000313" key="2">
    <source>
        <dbReference type="Proteomes" id="UP001057402"/>
    </source>
</evidence>